<dbReference type="InterPro" id="IPR012885">
    <property type="entry name" value="F-box_Sdz-33"/>
</dbReference>
<dbReference type="AlphaFoldDB" id="A0A6A5HWE6"/>
<dbReference type="PANTHER" id="PTHR21503:SF52">
    <property type="entry name" value="F-BOX DOMAIN-CONTAINING PROTEIN"/>
    <property type="match status" value="1"/>
</dbReference>
<name>A0A6A5HWE6_CAERE</name>
<evidence type="ECO:0000313" key="3">
    <source>
        <dbReference type="Proteomes" id="UP000483820"/>
    </source>
</evidence>
<organism evidence="2 3">
    <name type="scientific">Caenorhabditis remanei</name>
    <name type="common">Caenorhabditis vulgaris</name>
    <dbReference type="NCBI Taxonomy" id="31234"/>
    <lineage>
        <taxon>Eukaryota</taxon>
        <taxon>Metazoa</taxon>
        <taxon>Ecdysozoa</taxon>
        <taxon>Nematoda</taxon>
        <taxon>Chromadorea</taxon>
        <taxon>Rhabditida</taxon>
        <taxon>Rhabditina</taxon>
        <taxon>Rhabditomorpha</taxon>
        <taxon>Rhabditoidea</taxon>
        <taxon>Rhabditidae</taxon>
        <taxon>Peloderinae</taxon>
        <taxon>Caenorhabditis</taxon>
    </lineage>
</organism>
<dbReference type="RefSeq" id="XP_053592407.1">
    <property type="nucleotide sequence ID" value="XM_053723762.1"/>
</dbReference>
<evidence type="ECO:0000313" key="2">
    <source>
        <dbReference type="EMBL" id="KAF1771196.1"/>
    </source>
</evidence>
<dbReference type="CTD" id="78773482"/>
<dbReference type="EMBL" id="WUAV01000001">
    <property type="protein sequence ID" value="KAF1771196.1"/>
    <property type="molecule type" value="Genomic_DNA"/>
</dbReference>
<evidence type="ECO:0000259" key="1">
    <source>
        <dbReference type="Pfam" id="PF07735"/>
    </source>
</evidence>
<comment type="caution">
    <text evidence="2">The sequence shown here is derived from an EMBL/GenBank/DDBJ whole genome shotgun (WGS) entry which is preliminary data.</text>
</comment>
<dbReference type="Proteomes" id="UP000483820">
    <property type="component" value="Chromosome I"/>
</dbReference>
<dbReference type="PANTHER" id="PTHR21503">
    <property type="entry name" value="F-BOX-CONTAINING HYPOTHETICAL PROTEIN C.ELEGANS"/>
    <property type="match status" value="1"/>
</dbReference>
<protein>
    <recommendedName>
        <fullName evidence="1">Sdz-33 F-box domain-containing protein</fullName>
    </recommendedName>
</protein>
<sequence>MLFDQQLEFKRLCLKGSIEENLLWNQISNKLGLVEYLRISSSPDTGFRPVITSWPQKISILGSDWFTVEYLLACTCTTVTLKESHLENKDLDEVLRKWGAGGLPNLKYLKIHSLSFTDDREQILGMNLNELDGMVLQTDDGSKKATIKLRPFWIDMDVTPFE</sequence>
<feature type="domain" description="Sdz-33 F-box" evidence="1">
    <location>
        <begin position="57"/>
        <end position="111"/>
    </location>
</feature>
<reference evidence="2 3" key="1">
    <citation type="submission" date="2019-12" db="EMBL/GenBank/DDBJ databases">
        <title>Chromosome-level assembly of the Caenorhabditis remanei genome.</title>
        <authorList>
            <person name="Teterina A.A."/>
            <person name="Willis J.H."/>
            <person name="Phillips P.C."/>
        </authorList>
    </citation>
    <scope>NUCLEOTIDE SEQUENCE [LARGE SCALE GENOMIC DNA]</scope>
    <source>
        <strain evidence="2 3">PX506</strain>
        <tissue evidence="2">Whole organism</tissue>
    </source>
</reference>
<gene>
    <name evidence="2" type="ORF">GCK72_003022</name>
</gene>
<dbReference type="Pfam" id="PF07735">
    <property type="entry name" value="FBA_2"/>
    <property type="match status" value="1"/>
</dbReference>
<accession>A0A6A5HWE6</accession>
<proteinExistence type="predicted"/>
<dbReference type="GeneID" id="78773482"/>
<dbReference type="KEGG" id="crq:GCK72_003022"/>